<protein>
    <recommendedName>
        <fullName evidence="4 5">Large ribosomal subunit protein bL33</fullName>
    </recommendedName>
</protein>
<dbReference type="Proteomes" id="UP000075806">
    <property type="component" value="Unassembled WGS sequence"/>
</dbReference>
<dbReference type="GO" id="GO:0005840">
    <property type="term" value="C:ribosome"/>
    <property type="evidence" value="ECO:0007669"/>
    <property type="project" value="UniProtKB-KW"/>
</dbReference>
<dbReference type="SUPFAM" id="SSF57829">
    <property type="entry name" value="Zn-binding ribosomal proteins"/>
    <property type="match status" value="1"/>
</dbReference>
<dbReference type="InterPro" id="IPR011332">
    <property type="entry name" value="Ribosomal_zn-bd"/>
</dbReference>
<dbReference type="InterPro" id="IPR038584">
    <property type="entry name" value="Ribosomal_bL33_sf"/>
</dbReference>
<keyword evidence="2 5" id="KW-0689">Ribosomal protein</keyword>
<accession>A0A162EXM2</accession>
<dbReference type="Pfam" id="PF00471">
    <property type="entry name" value="Ribosomal_L33"/>
    <property type="match status" value="1"/>
</dbReference>
<dbReference type="InterPro" id="IPR001705">
    <property type="entry name" value="Ribosomal_bL33"/>
</dbReference>
<dbReference type="NCBIfam" id="NF001764">
    <property type="entry name" value="PRK00504.1"/>
    <property type="match status" value="1"/>
</dbReference>
<dbReference type="NCBIfam" id="TIGR01023">
    <property type="entry name" value="rpmG_bact"/>
    <property type="match status" value="1"/>
</dbReference>
<dbReference type="GO" id="GO:0003735">
    <property type="term" value="F:structural constituent of ribosome"/>
    <property type="evidence" value="ECO:0007669"/>
    <property type="project" value="InterPro"/>
</dbReference>
<dbReference type="NCBIfam" id="NF001860">
    <property type="entry name" value="PRK00595.1"/>
    <property type="match status" value="1"/>
</dbReference>
<comment type="caution">
    <text evidence="6">The sequence shown here is derived from an EMBL/GenBank/DDBJ whole genome shotgun (WGS) entry which is preliminary data.</text>
</comment>
<dbReference type="Gene3D" id="2.20.28.120">
    <property type="entry name" value="Ribosomal protein L33"/>
    <property type="match status" value="1"/>
</dbReference>
<dbReference type="GO" id="GO:0006412">
    <property type="term" value="P:translation"/>
    <property type="evidence" value="ECO:0007669"/>
    <property type="project" value="UniProtKB-UniRule"/>
</dbReference>
<dbReference type="STRING" id="519424.AZF04_15695"/>
<evidence type="ECO:0000256" key="3">
    <source>
        <dbReference type="ARBA" id="ARBA00023274"/>
    </source>
</evidence>
<dbReference type="PANTHER" id="PTHR43168">
    <property type="entry name" value="50S RIBOSOMAL PROTEIN L33, CHLOROPLASTIC"/>
    <property type="match status" value="1"/>
</dbReference>
<evidence type="ECO:0000256" key="5">
    <source>
        <dbReference type="HAMAP-Rule" id="MF_00294"/>
    </source>
</evidence>
<dbReference type="GO" id="GO:1990904">
    <property type="term" value="C:ribonucleoprotein complex"/>
    <property type="evidence" value="ECO:0007669"/>
    <property type="project" value="UniProtKB-KW"/>
</dbReference>
<evidence type="ECO:0000313" key="7">
    <source>
        <dbReference type="Proteomes" id="UP000075806"/>
    </source>
</evidence>
<gene>
    <name evidence="5" type="primary">rpmG</name>
    <name evidence="6" type="ORF">AZF04_15695</name>
</gene>
<dbReference type="EMBL" id="LTAO01000004">
    <property type="protein sequence ID" value="KYG33974.1"/>
    <property type="molecule type" value="Genomic_DNA"/>
</dbReference>
<name>A0A162EXM2_9BACI</name>
<dbReference type="HAMAP" id="MF_00294">
    <property type="entry name" value="Ribosomal_bL33"/>
    <property type="match status" value="1"/>
</dbReference>
<proteinExistence type="inferred from homology"/>
<evidence type="ECO:0000256" key="1">
    <source>
        <dbReference type="ARBA" id="ARBA00007596"/>
    </source>
</evidence>
<keyword evidence="7" id="KW-1185">Reference proteome</keyword>
<keyword evidence="3 5" id="KW-0687">Ribonucleoprotein</keyword>
<evidence type="ECO:0000313" key="6">
    <source>
        <dbReference type="EMBL" id="KYG33974.1"/>
    </source>
</evidence>
<comment type="similarity">
    <text evidence="1 5">Belongs to the bacterial ribosomal protein bL33 family.</text>
</comment>
<dbReference type="PANTHER" id="PTHR43168:SF5">
    <property type="entry name" value="LARGE RIBOSOMAL SUBUNIT PROTEIN BL33B"/>
    <property type="match status" value="1"/>
</dbReference>
<sequence length="54" mass="6252">MGGTAVAHKVVLACTICQSRNYTSEKNKEAQVKRIEIKKFCKYCNRHTLHRETK</sequence>
<dbReference type="AlphaFoldDB" id="A0A162EXM2"/>
<reference evidence="6" key="1">
    <citation type="submission" date="2016-02" db="EMBL/GenBank/DDBJ databases">
        <title>Genome sequence of Bacillus trypoxylicola KCTC 13244(T).</title>
        <authorList>
            <person name="Jeong H."/>
            <person name="Park S.-H."/>
            <person name="Choi S.-K."/>
        </authorList>
    </citation>
    <scope>NUCLEOTIDE SEQUENCE [LARGE SCALE GENOMIC DNA]</scope>
    <source>
        <strain evidence="6">KCTC 13244</strain>
    </source>
</reference>
<dbReference type="GO" id="GO:0005737">
    <property type="term" value="C:cytoplasm"/>
    <property type="evidence" value="ECO:0007669"/>
    <property type="project" value="UniProtKB-ARBA"/>
</dbReference>
<evidence type="ECO:0000256" key="4">
    <source>
        <dbReference type="ARBA" id="ARBA00035176"/>
    </source>
</evidence>
<organism evidence="6 7">
    <name type="scientific">Alkalihalobacillus trypoxylicola</name>
    <dbReference type="NCBI Taxonomy" id="519424"/>
    <lineage>
        <taxon>Bacteria</taxon>
        <taxon>Bacillati</taxon>
        <taxon>Bacillota</taxon>
        <taxon>Bacilli</taxon>
        <taxon>Bacillales</taxon>
        <taxon>Bacillaceae</taxon>
        <taxon>Alkalihalobacillus</taxon>
    </lineage>
</organism>
<dbReference type="OrthoDB" id="9801333at2"/>
<evidence type="ECO:0000256" key="2">
    <source>
        <dbReference type="ARBA" id="ARBA00022980"/>
    </source>
</evidence>